<dbReference type="Pfam" id="PF00892">
    <property type="entry name" value="EamA"/>
    <property type="match status" value="1"/>
</dbReference>
<feature type="transmembrane region" description="Helical" evidence="1">
    <location>
        <begin position="67"/>
        <end position="92"/>
    </location>
</feature>
<dbReference type="AlphaFoldDB" id="A0A0U5HWL0"/>
<dbReference type="SUPFAM" id="SSF103481">
    <property type="entry name" value="Multidrug resistance efflux transporter EmrE"/>
    <property type="match status" value="2"/>
</dbReference>
<accession>A0A0U5HWL0</accession>
<feature type="transmembrane region" description="Helical" evidence="1">
    <location>
        <begin position="29"/>
        <end position="47"/>
    </location>
</feature>
<dbReference type="GO" id="GO:0016020">
    <property type="term" value="C:membrane"/>
    <property type="evidence" value="ECO:0007669"/>
    <property type="project" value="InterPro"/>
</dbReference>
<organism evidence="3 4">
    <name type="scientific">Halobacterium hubeiense</name>
    <dbReference type="NCBI Taxonomy" id="1407499"/>
    <lineage>
        <taxon>Archaea</taxon>
        <taxon>Methanobacteriati</taxon>
        <taxon>Methanobacteriota</taxon>
        <taxon>Stenosarchaea group</taxon>
        <taxon>Halobacteria</taxon>
        <taxon>Halobacteriales</taxon>
        <taxon>Halobacteriaceae</taxon>
        <taxon>Halobacterium</taxon>
    </lineage>
</organism>
<proteinExistence type="predicted"/>
<dbReference type="Proteomes" id="UP000066737">
    <property type="component" value="Chromosome I"/>
</dbReference>
<dbReference type="STRING" id="1407499.HHUB_3310"/>
<evidence type="ECO:0000259" key="2">
    <source>
        <dbReference type="Pfam" id="PF00892"/>
    </source>
</evidence>
<feature type="transmembrane region" description="Helical" evidence="1">
    <location>
        <begin position="104"/>
        <end position="121"/>
    </location>
</feature>
<evidence type="ECO:0000313" key="4">
    <source>
        <dbReference type="Proteomes" id="UP000066737"/>
    </source>
</evidence>
<protein>
    <submittedName>
        <fullName evidence="3">DMT superfamily transport protein</fullName>
    </submittedName>
</protein>
<keyword evidence="4" id="KW-1185">Reference proteome</keyword>
<dbReference type="GeneID" id="91107987"/>
<evidence type="ECO:0000256" key="1">
    <source>
        <dbReference type="SAM" id="Phobius"/>
    </source>
</evidence>
<keyword evidence="1" id="KW-0472">Membrane</keyword>
<dbReference type="KEGG" id="hhb:Hhub_3310"/>
<dbReference type="InterPro" id="IPR000620">
    <property type="entry name" value="EamA_dom"/>
</dbReference>
<feature type="domain" description="EamA" evidence="2">
    <location>
        <begin position="3"/>
        <end position="140"/>
    </location>
</feature>
<feature type="transmembrane region" description="Helical" evidence="1">
    <location>
        <begin position="189"/>
        <end position="207"/>
    </location>
</feature>
<keyword evidence="1" id="KW-0812">Transmembrane</keyword>
<evidence type="ECO:0000313" key="3">
    <source>
        <dbReference type="EMBL" id="CQH60854.1"/>
    </source>
</evidence>
<reference evidence="4" key="1">
    <citation type="journal article" date="2016" name="Environ. Microbiol.">
        <title>The complete genome of a viable archaeum isolated from 123-million-year-old rock salt.</title>
        <authorList>
            <person name="Jaakkola S.T."/>
            <person name="Pfeiffer F."/>
            <person name="Ravantti J.J."/>
            <person name="Guo Q."/>
            <person name="Liu Y."/>
            <person name="Chen X."/>
            <person name="Ma H."/>
            <person name="Yang C."/>
            <person name="Oksanen H.M."/>
            <person name="Bamford D.H."/>
        </authorList>
    </citation>
    <scope>NUCLEOTIDE SEQUENCE</scope>
    <source>
        <strain evidence="4">JI20-1</strain>
    </source>
</reference>
<dbReference type="OrthoDB" id="239604at2157"/>
<feature type="transmembrane region" description="Helical" evidence="1">
    <location>
        <begin position="6"/>
        <end position="22"/>
    </location>
</feature>
<gene>
    <name evidence="3" type="ORF">HHUB_3310</name>
</gene>
<name>A0A0U5HWL0_9EURY</name>
<feature type="transmembrane region" description="Helical" evidence="1">
    <location>
        <begin position="247"/>
        <end position="267"/>
    </location>
</feature>
<keyword evidence="1" id="KW-1133">Transmembrane helix</keyword>
<feature type="transmembrane region" description="Helical" evidence="1">
    <location>
        <begin position="219"/>
        <end position="241"/>
    </location>
</feature>
<dbReference type="EMBL" id="LN831302">
    <property type="protein sequence ID" value="CQH60854.1"/>
    <property type="molecule type" value="Genomic_DNA"/>
</dbReference>
<sequence>MESGLLYALAAAGLWGTYLFVLKRYFVGVHGAVLTVFVNAAAIAWYLPFAVATGSEGLPAFPPMDAWSIAVFAGTVVFGALAFVVSVQALAVGDVSYVAPIAKIVPVFVVPIEVFVLGAYLEPTAVAGIVVATTAVYLANYEGGDVLEPFRRAVHSRAAQLALVSAALFAVSDVGRRVVLDGFTFPTRLWVPVYLAGVAAVVLPLALRRWPATGIRPFLGKFAVTGAGVAVAEHVTALAFASAPASIASTLVNGQAIVAVLLGCVLLGEPGLRRRLGAAVLAVVGVGLIAA</sequence>
<dbReference type="InterPro" id="IPR037185">
    <property type="entry name" value="EmrE-like"/>
</dbReference>
<dbReference type="RefSeq" id="WP_059057663.1">
    <property type="nucleotide sequence ID" value="NZ_CEML01000001.1"/>
</dbReference>